<evidence type="ECO:0000256" key="3">
    <source>
        <dbReference type="ARBA" id="ARBA00022691"/>
    </source>
</evidence>
<dbReference type="Pfam" id="PF00145">
    <property type="entry name" value="DNA_methylase"/>
    <property type="match status" value="1"/>
</dbReference>
<evidence type="ECO:0000313" key="9">
    <source>
        <dbReference type="EMBL" id="MBB5021646.1"/>
    </source>
</evidence>
<keyword evidence="10" id="KW-1185">Reference proteome</keyword>
<comment type="similarity">
    <text evidence="6 7">Belongs to the class I-like SAM-binding methyltransferase superfamily. C5-methyltransferase family.</text>
</comment>
<sequence length="381" mass="42788">MNTIRNIIEHQRRIIGLKAIDLFCGCGGLSAGLRDAGFEVLAGIDIEPNYIQTFTENFPDTLSLCADVSKVNSLELLERFNLRPGELDLLAGGPPCQGFSKNVPRSQRQLDSENNTLVKTFLEHCEAMLPKWILMENVAEMRNGFGQHYTDEIVERLTNAGYHVIHGVHNAADYGVPQRRRRAFFMARRDGIFPKEPEETHAKDATDDLFSTKKPHITVWDAISDLRPLEHGEGASPDCYYTEPQNDYQAFIRNGCTETFNHVAKKLKPTQFERISSLEPGQGIKDLPDHLRPKGGYSGAYGRLTKDMIMPTITRWVFHAGSGRWGHPVDKRLITIREAARLHGFKDCFKFVGSYTQQAGQLGNSVPPLLGKIMGEAFLSD</sequence>
<comment type="caution">
    <text evidence="9">The sequence shown here is derived from an EMBL/GenBank/DDBJ whole genome shotgun (WGS) entry which is preliminary data.</text>
</comment>
<evidence type="ECO:0000256" key="1">
    <source>
        <dbReference type="ARBA" id="ARBA00022603"/>
    </source>
</evidence>
<reference evidence="9 10" key="1">
    <citation type="submission" date="2020-08" db="EMBL/GenBank/DDBJ databases">
        <title>Genomic Encyclopedia of Type Strains, Phase IV (KMG-IV): sequencing the most valuable type-strain genomes for metagenomic binning, comparative biology and taxonomic classification.</title>
        <authorList>
            <person name="Goeker M."/>
        </authorList>
    </citation>
    <scope>NUCLEOTIDE SEQUENCE [LARGE SCALE GENOMIC DNA]</scope>
    <source>
        <strain evidence="9 10">DSM 22071</strain>
    </source>
</reference>
<dbReference type="GO" id="GO:0044027">
    <property type="term" value="P:negative regulation of gene expression via chromosomal CpG island methylation"/>
    <property type="evidence" value="ECO:0007669"/>
    <property type="project" value="TreeGrafter"/>
</dbReference>
<proteinExistence type="inferred from homology"/>
<dbReference type="Proteomes" id="UP000528322">
    <property type="component" value="Unassembled WGS sequence"/>
</dbReference>
<dbReference type="PANTHER" id="PTHR10629:SF52">
    <property type="entry name" value="DNA (CYTOSINE-5)-METHYLTRANSFERASE 1"/>
    <property type="match status" value="1"/>
</dbReference>
<dbReference type="GO" id="GO:0003677">
    <property type="term" value="F:DNA binding"/>
    <property type="evidence" value="ECO:0007669"/>
    <property type="project" value="TreeGrafter"/>
</dbReference>
<dbReference type="GO" id="GO:0032259">
    <property type="term" value="P:methylation"/>
    <property type="evidence" value="ECO:0007669"/>
    <property type="project" value="UniProtKB-KW"/>
</dbReference>
<dbReference type="InterPro" id="IPR018117">
    <property type="entry name" value="C5_DNA_meth_AS"/>
</dbReference>
<dbReference type="PROSITE" id="PS51679">
    <property type="entry name" value="SAM_MT_C5"/>
    <property type="match status" value="1"/>
</dbReference>
<keyword evidence="2 6" id="KW-0808">Transferase</keyword>
<evidence type="ECO:0000256" key="6">
    <source>
        <dbReference type="PROSITE-ProRule" id="PRU01016"/>
    </source>
</evidence>
<dbReference type="RefSeq" id="WP_183730705.1">
    <property type="nucleotide sequence ID" value="NZ_JACHID010000004.1"/>
</dbReference>
<dbReference type="InterPro" id="IPR001525">
    <property type="entry name" value="C5_MeTfrase"/>
</dbReference>
<name>A0A7W8DGM4_9BACT</name>
<keyword evidence="1 6" id="KW-0489">Methyltransferase</keyword>
<feature type="active site" evidence="6">
    <location>
        <position position="96"/>
    </location>
</feature>
<dbReference type="PRINTS" id="PR00105">
    <property type="entry name" value="C5METTRFRASE"/>
</dbReference>
<dbReference type="EMBL" id="JACHID010000004">
    <property type="protein sequence ID" value="MBB5021646.1"/>
    <property type="molecule type" value="Genomic_DNA"/>
</dbReference>
<evidence type="ECO:0000256" key="8">
    <source>
        <dbReference type="RuleBase" id="RU000417"/>
    </source>
</evidence>
<dbReference type="Gene3D" id="3.90.120.10">
    <property type="entry name" value="DNA Methylase, subunit A, domain 2"/>
    <property type="match status" value="1"/>
</dbReference>
<gene>
    <name evidence="9" type="ORF">HNR37_000958</name>
</gene>
<evidence type="ECO:0000313" key="10">
    <source>
        <dbReference type="Proteomes" id="UP000528322"/>
    </source>
</evidence>
<evidence type="ECO:0000256" key="2">
    <source>
        <dbReference type="ARBA" id="ARBA00022679"/>
    </source>
</evidence>
<evidence type="ECO:0000256" key="5">
    <source>
        <dbReference type="ARBA" id="ARBA00047422"/>
    </source>
</evidence>
<dbReference type="AlphaFoldDB" id="A0A7W8DGM4"/>
<dbReference type="PROSITE" id="PS00094">
    <property type="entry name" value="C5_MTASE_1"/>
    <property type="match status" value="1"/>
</dbReference>
<protein>
    <recommendedName>
        <fullName evidence="8">Cytosine-specific methyltransferase</fullName>
        <ecNumber evidence="8">2.1.1.37</ecNumber>
    </recommendedName>
</protein>
<evidence type="ECO:0000256" key="7">
    <source>
        <dbReference type="RuleBase" id="RU000416"/>
    </source>
</evidence>
<accession>A0A7W8DGM4</accession>
<dbReference type="EC" id="2.1.1.37" evidence="8"/>
<dbReference type="SUPFAM" id="SSF53335">
    <property type="entry name" value="S-adenosyl-L-methionine-dependent methyltransferases"/>
    <property type="match status" value="1"/>
</dbReference>
<keyword evidence="4" id="KW-0680">Restriction system</keyword>
<dbReference type="GO" id="GO:0003886">
    <property type="term" value="F:DNA (cytosine-5-)-methyltransferase activity"/>
    <property type="evidence" value="ECO:0007669"/>
    <property type="project" value="UniProtKB-EC"/>
</dbReference>
<comment type="catalytic activity">
    <reaction evidence="5 8">
        <text>a 2'-deoxycytidine in DNA + S-adenosyl-L-methionine = a 5-methyl-2'-deoxycytidine in DNA + S-adenosyl-L-homocysteine + H(+)</text>
        <dbReference type="Rhea" id="RHEA:13681"/>
        <dbReference type="Rhea" id="RHEA-COMP:11369"/>
        <dbReference type="Rhea" id="RHEA-COMP:11370"/>
        <dbReference type="ChEBI" id="CHEBI:15378"/>
        <dbReference type="ChEBI" id="CHEBI:57856"/>
        <dbReference type="ChEBI" id="CHEBI:59789"/>
        <dbReference type="ChEBI" id="CHEBI:85452"/>
        <dbReference type="ChEBI" id="CHEBI:85454"/>
        <dbReference type="EC" id="2.1.1.37"/>
    </reaction>
</comment>
<dbReference type="InterPro" id="IPR050390">
    <property type="entry name" value="C5-Methyltransferase"/>
</dbReference>
<dbReference type="InterPro" id="IPR029063">
    <property type="entry name" value="SAM-dependent_MTases_sf"/>
</dbReference>
<dbReference type="PANTHER" id="PTHR10629">
    <property type="entry name" value="CYTOSINE-SPECIFIC METHYLTRANSFERASE"/>
    <property type="match status" value="1"/>
</dbReference>
<dbReference type="NCBIfam" id="TIGR00675">
    <property type="entry name" value="dcm"/>
    <property type="match status" value="1"/>
</dbReference>
<evidence type="ECO:0000256" key="4">
    <source>
        <dbReference type="ARBA" id="ARBA00022747"/>
    </source>
</evidence>
<dbReference type="GO" id="GO:0009307">
    <property type="term" value="P:DNA restriction-modification system"/>
    <property type="evidence" value="ECO:0007669"/>
    <property type="project" value="UniProtKB-KW"/>
</dbReference>
<dbReference type="Gene3D" id="3.40.50.150">
    <property type="entry name" value="Vaccinia Virus protein VP39"/>
    <property type="match status" value="1"/>
</dbReference>
<keyword evidence="3 6" id="KW-0949">S-adenosyl-L-methionine</keyword>
<organism evidence="9 10">
    <name type="scientific">Desulfurispira natronophila</name>
    <dbReference type="NCBI Taxonomy" id="682562"/>
    <lineage>
        <taxon>Bacteria</taxon>
        <taxon>Pseudomonadati</taxon>
        <taxon>Chrysiogenota</taxon>
        <taxon>Chrysiogenia</taxon>
        <taxon>Chrysiogenales</taxon>
        <taxon>Chrysiogenaceae</taxon>
        <taxon>Desulfurispira</taxon>
    </lineage>
</organism>